<gene>
    <name evidence="3" type="ORF">B0I35DRAFT_428982</name>
</gene>
<dbReference type="GO" id="GO:0000209">
    <property type="term" value="P:protein polyubiquitination"/>
    <property type="evidence" value="ECO:0007669"/>
    <property type="project" value="TreeGrafter"/>
</dbReference>
<keyword evidence="4" id="KW-1185">Reference proteome</keyword>
<dbReference type="Proteomes" id="UP000813444">
    <property type="component" value="Unassembled WGS sequence"/>
</dbReference>
<dbReference type="AlphaFoldDB" id="A0A8K0WSH5"/>
<proteinExistence type="predicted"/>
<evidence type="ECO:0000313" key="3">
    <source>
        <dbReference type="EMBL" id="KAH7321290.1"/>
    </source>
</evidence>
<evidence type="ECO:0000313" key="4">
    <source>
        <dbReference type="Proteomes" id="UP000813444"/>
    </source>
</evidence>
<dbReference type="PANTHER" id="PTHR13252:SF9">
    <property type="entry name" value="F-BOX ONLY PROTEIN 28"/>
    <property type="match status" value="1"/>
</dbReference>
<dbReference type="SMART" id="SM00256">
    <property type="entry name" value="FBOX"/>
    <property type="match status" value="1"/>
</dbReference>
<dbReference type="PROSITE" id="PS50181">
    <property type="entry name" value="FBOX"/>
    <property type="match status" value="1"/>
</dbReference>
<feature type="region of interest" description="Disordered" evidence="1">
    <location>
        <begin position="74"/>
        <end position="108"/>
    </location>
</feature>
<dbReference type="EMBL" id="JAGPNK010000005">
    <property type="protein sequence ID" value="KAH7321290.1"/>
    <property type="molecule type" value="Genomic_DNA"/>
</dbReference>
<dbReference type="SUPFAM" id="SSF81383">
    <property type="entry name" value="F-box domain"/>
    <property type="match status" value="1"/>
</dbReference>
<dbReference type="InterPro" id="IPR036047">
    <property type="entry name" value="F-box-like_dom_sf"/>
</dbReference>
<evidence type="ECO:0000256" key="1">
    <source>
        <dbReference type="SAM" id="MobiDB-lite"/>
    </source>
</evidence>
<dbReference type="CDD" id="cd09917">
    <property type="entry name" value="F-box_SF"/>
    <property type="match status" value="1"/>
</dbReference>
<name>A0A8K0WSH5_9HYPO</name>
<dbReference type="Pfam" id="PF12937">
    <property type="entry name" value="F-box-like"/>
    <property type="match status" value="1"/>
</dbReference>
<sequence length="629" mass="70359">MTPHPGRGDLKVLPDEVLLRIFEFLEPTTYVKLLAVSRDLRDFCLDENIWKRCCFLESTWYESLKRRRRMLELETPSEPELSSRDEDEVCTRRKASHATNTAPAAGTHMGLQGRPAQDMMNWDPLFPGESISWYDEYIQRQGPVCIDWFQVPRRSDRDFSSEVEVRGLGLYNPHDGDDGTGTMMAVSPLDDGSVCLWDVNGTRGRRGAVLERSKPHLLFKSTENCRSKRIDGGVTESVSVDNHGNKAFIAVQSRLVEVDLNRLDVVSQESFPWSITTLSPVHPAIPITVGTSLALFLHDFRARGTAPQDTVERVDAATESPMDTHPLVKAIFDSKPLPLYAPMAQPTPVSILHLPQPGSHSLVSDDIYIGGRFTNIIHYDRRKFPSIMGTIFSGCGIVSSLAALPYPFSTVDWEVRRQGSFTSEQMANRGNDSSQGRTLVAGGNYKTKGSLEIYGLSPQEGSEGSATHRVSTMKNRYSAASAGILSVTMQGSRIVISDATGMIKWFERDGVTECRRVRVGHSDSHERSSIFASMPASMDMARKIMTTRSKWDGDRLNDNNIMFWTGEKIGMLRFSSDTPTRPNDFEDRSETEIENEVQVLAMRGRRMLEQHADELRFMPDLGQGPAPAE</sequence>
<dbReference type="PANTHER" id="PTHR13252">
    <property type="entry name" value="F-BOX ONLY PROTEIN 28"/>
    <property type="match status" value="1"/>
</dbReference>
<dbReference type="Gene3D" id="1.20.1280.50">
    <property type="match status" value="1"/>
</dbReference>
<comment type="caution">
    <text evidence="3">The sequence shown here is derived from an EMBL/GenBank/DDBJ whole genome shotgun (WGS) entry which is preliminary data.</text>
</comment>
<evidence type="ECO:0000259" key="2">
    <source>
        <dbReference type="PROSITE" id="PS50181"/>
    </source>
</evidence>
<dbReference type="OrthoDB" id="3219396at2759"/>
<dbReference type="InterPro" id="IPR039719">
    <property type="entry name" value="FBXO28"/>
</dbReference>
<feature type="domain" description="F-box" evidence="2">
    <location>
        <begin position="7"/>
        <end position="53"/>
    </location>
</feature>
<reference evidence="3" key="1">
    <citation type="journal article" date="2021" name="Nat. Commun.">
        <title>Genetic determinants of endophytism in the Arabidopsis root mycobiome.</title>
        <authorList>
            <person name="Mesny F."/>
            <person name="Miyauchi S."/>
            <person name="Thiergart T."/>
            <person name="Pickel B."/>
            <person name="Atanasova L."/>
            <person name="Karlsson M."/>
            <person name="Huettel B."/>
            <person name="Barry K.W."/>
            <person name="Haridas S."/>
            <person name="Chen C."/>
            <person name="Bauer D."/>
            <person name="Andreopoulos W."/>
            <person name="Pangilinan J."/>
            <person name="LaButti K."/>
            <person name="Riley R."/>
            <person name="Lipzen A."/>
            <person name="Clum A."/>
            <person name="Drula E."/>
            <person name="Henrissat B."/>
            <person name="Kohler A."/>
            <person name="Grigoriev I.V."/>
            <person name="Martin F.M."/>
            <person name="Hacquard S."/>
        </authorList>
    </citation>
    <scope>NUCLEOTIDE SEQUENCE</scope>
    <source>
        <strain evidence="3">MPI-CAGE-CH-0235</strain>
    </source>
</reference>
<protein>
    <submittedName>
        <fullName evidence="3">F-box domain-containing protein</fullName>
    </submittedName>
</protein>
<organism evidence="3 4">
    <name type="scientific">Stachybotrys elegans</name>
    <dbReference type="NCBI Taxonomy" id="80388"/>
    <lineage>
        <taxon>Eukaryota</taxon>
        <taxon>Fungi</taxon>
        <taxon>Dikarya</taxon>
        <taxon>Ascomycota</taxon>
        <taxon>Pezizomycotina</taxon>
        <taxon>Sordariomycetes</taxon>
        <taxon>Hypocreomycetidae</taxon>
        <taxon>Hypocreales</taxon>
        <taxon>Stachybotryaceae</taxon>
        <taxon>Stachybotrys</taxon>
    </lineage>
</organism>
<accession>A0A8K0WSH5</accession>
<dbReference type="InterPro" id="IPR001810">
    <property type="entry name" value="F-box_dom"/>
</dbReference>